<dbReference type="Gene3D" id="3.80.10.10">
    <property type="entry name" value="Ribonuclease Inhibitor"/>
    <property type="match status" value="2"/>
</dbReference>
<keyword evidence="6 14" id="KW-0732">Signal</keyword>
<dbReference type="Pfam" id="PF00560">
    <property type="entry name" value="LRR_1"/>
    <property type="match status" value="2"/>
</dbReference>
<dbReference type="FunFam" id="3.80.10.10:FF:000041">
    <property type="entry name" value="LRR receptor-like serine/threonine-protein kinase ERECTA"/>
    <property type="match status" value="1"/>
</dbReference>
<evidence type="ECO:0000256" key="5">
    <source>
        <dbReference type="ARBA" id="ARBA00022614"/>
    </source>
</evidence>
<feature type="domain" description="Leucine-rich repeat-containing N-terminal plant-type" evidence="15">
    <location>
        <begin position="68"/>
        <end position="102"/>
    </location>
</feature>
<evidence type="ECO:0000259" key="15">
    <source>
        <dbReference type="Pfam" id="PF08263"/>
    </source>
</evidence>
<protein>
    <recommendedName>
        <fullName evidence="12">Cell wall hydroxyproline-rich glycoprotein</fullName>
    </recommendedName>
</protein>
<keyword evidence="4" id="KW-0964">Secreted</keyword>
<evidence type="ECO:0000256" key="8">
    <source>
        <dbReference type="ARBA" id="ARBA00023136"/>
    </source>
</evidence>
<dbReference type="InterPro" id="IPR013210">
    <property type="entry name" value="LRR_N_plant-typ"/>
</dbReference>
<keyword evidence="17" id="KW-1185">Reference proteome</keyword>
<evidence type="ECO:0000256" key="4">
    <source>
        <dbReference type="ARBA" id="ARBA00022525"/>
    </source>
</evidence>
<dbReference type="Pfam" id="PF08263">
    <property type="entry name" value="LRRNT_2"/>
    <property type="match status" value="1"/>
</dbReference>
<evidence type="ECO:0000256" key="9">
    <source>
        <dbReference type="ARBA" id="ARBA00023180"/>
    </source>
</evidence>
<keyword evidence="8" id="KW-0472">Membrane</keyword>
<reference evidence="16 17" key="1">
    <citation type="submission" date="2024-01" db="EMBL/GenBank/DDBJ databases">
        <title>The genomes of 5 underutilized Papilionoideae crops provide insights into root nodulation and disease resistanc.</title>
        <authorList>
            <person name="Jiang F."/>
        </authorList>
    </citation>
    <scope>NUCLEOTIDE SEQUENCE [LARGE SCALE GENOMIC DNA]</scope>
    <source>
        <strain evidence="16">DUOXIRENSHENG_FW03</strain>
        <tissue evidence="16">Leaves</tissue>
    </source>
</reference>
<sequence>MGTTNSIFLASLLLCSLLLHGVESKSEYQEQKRQTLETPTPSPSPSPYYQYASPPPPPCPLTRLEKAKRVLLRFKTLIDDPDCFTRDWTEDKSPCDFRGVQCATYPNTEELAVSGVDLNGAKLSGKDGCQLSLTGTLVDLIPELTFFHVNSNNFTGDFPNAVTQFPFFFELDLSNNKLAGRFPMNVIQSKQLVFLDLRFNNLTGQVPSDIFQKDLDVIFVNNNNFSNCLPGNFGSTTARYLTFANNKLSNALPRSLGYAPNLTELLLLNNNFQGCLPFEIGYLKKAVVFDVSKNNLTGPIPLSFGCLKTIQYLNLSHNKLYGVVPDNLCMLPSLRNNGNISLANNYFKGIGPSCWSLIKSKVLDVSGNCIPGLPNQKSPKQCYDFYCNIKPCPDPNSFYFLPCKYYHWGNQSPKTGPPSQPVTYKALSPHHRLRL</sequence>
<dbReference type="SUPFAM" id="SSF52058">
    <property type="entry name" value="L domain-like"/>
    <property type="match status" value="1"/>
</dbReference>
<evidence type="ECO:0000256" key="11">
    <source>
        <dbReference type="ARBA" id="ARBA00023316"/>
    </source>
</evidence>
<keyword evidence="3" id="KW-0134">Cell wall</keyword>
<dbReference type="InterPro" id="IPR032675">
    <property type="entry name" value="LRR_dom_sf"/>
</dbReference>
<name>A0AAN9RNZ5_PSOTE</name>
<keyword evidence="5" id="KW-0433">Leucine-rich repeat</keyword>
<evidence type="ECO:0000256" key="14">
    <source>
        <dbReference type="SAM" id="SignalP"/>
    </source>
</evidence>
<evidence type="ECO:0000313" key="16">
    <source>
        <dbReference type="EMBL" id="KAK7379896.1"/>
    </source>
</evidence>
<evidence type="ECO:0000256" key="3">
    <source>
        <dbReference type="ARBA" id="ARBA00022512"/>
    </source>
</evidence>
<evidence type="ECO:0000256" key="2">
    <source>
        <dbReference type="ARBA" id="ARBA00004370"/>
    </source>
</evidence>
<evidence type="ECO:0000256" key="7">
    <source>
        <dbReference type="ARBA" id="ARBA00022737"/>
    </source>
</evidence>
<comment type="caution">
    <text evidence="16">The sequence shown here is derived from an EMBL/GenBank/DDBJ whole genome shotgun (WGS) entry which is preliminary data.</text>
</comment>
<feature type="region of interest" description="Disordered" evidence="13">
    <location>
        <begin position="29"/>
        <end position="55"/>
    </location>
</feature>
<evidence type="ECO:0000256" key="12">
    <source>
        <dbReference type="ARBA" id="ARBA00041871"/>
    </source>
</evidence>
<dbReference type="InterPro" id="IPR051582">
    <property type="entry name" value="LRR_extensin-like_regulator"/>
</dbReference>
<proteinExistence type="predicted"/>
<organism evidence="16 17">
    <name type="scientific">Psophocarpus tetragonolobus</name>
    <name type="common">Winged bean</name>
    <name type="synonym">Dolichos tetragonolobus</name>
    <dbReference type="NCBI Taxonomy" id="3891"/>
    <lineage>
        <taxon>Eukaryota</taxon>
        <taxon>Viridiplantae</taxon>
        <taxon>Streptophyta</taxon>
        <taxon>Embryophyta</taxon>
        <taxon>Tracheophyta</taxon>
        <taxon>Spermatophyta</taxon>
        <taxon>Magnoliopsida</taxon>
        <taxon>eudicotyledons</taxon>
        <taxon>Gunneridae</taxon>
        <taxon>Pentapetalae</taxon>
        <taxon>rosids</taxon>
        <taxon>fabids</taxon>
        <taxon>Fabales</taxon>
        <taxon>Fabaceae</taxon>
        <taxon>Papilionoideae</taxon>
        <taxon>50 kb inversion clade</taxon>
        <taxon>NPAAA clade</taxon>
        <taxon>indigoferoid/millettioid clade</taxon>
        <taxon>Phaseoleae</taxon>
        <taxon>Psophocarpus</taxon>
    </lineage>
</organism>
<feature type="region of interest" description="Disordered" evidence="13">
    <location>
        <begin position="414"/>
        <end position="435"/>
    </location>
</feature>
<feature type="signal peptide" evidence="14">
    <location>
        <begin position="1"/>
        <end position="24"/>
    </location>
</feature>
<evidence type="ECO:0000256" key="10">
    <source>
        <dbReference type="ARBA" id="ARBA00023278"/>
    </source>
</evidence>
<dbReference type="GO" id="GO:0016020">
    <property type="term" value="C:membrane"/>
    <property type="evidence" value="ECO:0007669"/>
    <property type="project" value="UniProtKB-SubCell"/>
</dbReference>
<evidence type="ECO:0000256" key="6">
    <source>
        <dbReference type="ARBA" id="ARBA00022729"/>
    </source>
</evidence>
<dbReference type="EMBL" id="JAYMYS010000010">
    <property type="protein sequence ID" value="KAK7379896.1"/>
    <property type="molecule type" value="Genomic_DNA"/>
</dbReference>
<keyword evidence="11" id="KW-0961">Cell wall biogenesis/degradation</keyword>
<dbReference type="GO" id="GO:0071555">
    <property type="term" value="P:cell wall organization"/>
    <property type="evidence" value="ECO:0007669"/>
    <property type="project" value="UniProtKB-KW"/>
</dbReference>
<keyword evidence="7" id="KW-0677">Repeat</keyword>
<feature type="chain" id="PRO_5042905750" description="Cell wall hydroxyproline-rich glycoprotein" evidence="14">
    <location>
        <begin position="25"/>
        <end position="435"/>
    </location>
</feature>
<evidence type="ECO:0000256" key="1">
    <source>
        <dbReference type="ARBA" id="ARBA00004191"/>
    </source>
</evidence>
<evidence type="ECO:0000256" key="13">
    <source>
        <dbReference type="SAM" id="MobiDB-lite"/>
    </source>
</evidence>
<keyword evidence="10" id="KW-0379">Hydroxylation</keyword>
<dbReference type="InterPro" id="IPR001611">
    <property type="entry name" value="Leu-rich_rpt"/>
</dbReference>
<dbReference type="Proteomes" id="UP001386955">
    <property type="component" value="Unassembled WGS sequence"/>
</dbReference>
<dbReference type="PANTHER" id="PTHR32093">
    <property type="entry name" value="LEUCINE-RICH REPEAT EXTENSIN-LIKE PROTEIN 3-RELATED"/>
    <property type="match status" value="1"/>
</dbReference>
<dbReference type="PANTHER" id="PTHR32093:SF131">
    <property type="entry name" value="LEUCINE-RICH REPEAT-CONTAINING N-TERMINAL PLANT-TYPE DOMAIN-CONTAINING PROTEIN"/>
    <property type="match status" value="1"/>
</dbReference>
<evidence type="ECO:0000313" key="17">
    <source>
        <dbReference type="Proteomes" id="UP001386955"/>
    </source>
</evidence>
<keyword evidence="9" id="KW-0325">Glycoprotein</keyword>
<accession>A0AAN9RNZ5</accession>
<dbReference type="AlphaFoldDB" id="A0AAN9RNZ5"/>
<gene>
    <name evidence="16" type="ORF">VNO78_34172</name>
</gene>
<comment type="subcellular location">
    <subcellularLocation>
        <location evidence="2">Membrane</location>
    </subcellularLocation>
    <subcellularLocation>
        <location evidence="1">Secreted</location>
        <location evidence="1">Cell wall</location>
    </subcellularLocation>
</comment>